<protein>
    <recommendedName>
        <fullName evidence="1">HTH cro/C1-type domain-containing protein</fullName>
    </recommendedName>
</protein>
<dbReference type="SMART" id="SM00530">
    <property type="entry name" value="HTH_XRE"/>
    <property type="match status" value="1"/>
</dbReference>
<dbReference type="Gene3D" id="1.10.260.40">
    <property type="entry name" value="lambda repressor-like DNA-binding domains"/>
    <property type="match status" value="1"/>
</dbReference>
<dbReference type="InterPro" id="IPR010982">
    <property type="entry name" value="Lambda_DNA-bd_dom_sf"/>
</dbReference>
<proteinExistence type="predicted"/>
<name>A0A1Y3KHZ3_PSEPU</name>
<dbReference type="Proteomes" id="UP000196082">
    <property type="component" value="Unassembled WGS sequence"/>
</dbReference>
<evidence type="ECO:0000313" key="3">
    <source>
        <dbReference type="Proteomes" id="UP000196082"/>
    </source>
</evidence>
<dbReference type="SUPFAM" id="SSF47413">
    <property type="entry name" value="lambda repressor-like DNA-binding domains"/>
    <property type="match status" value="1"/>
</dbReference>
<dbReference type="CDD" id="cd00093">
    <property type="entry name" value="HTH_XRE"/>
    <property type="match status" value="1"/>
</dbReference>
<comment type="caution">
    <text evidence="2">The sequence shown here is derived from an EMBL/GenBank/DDBJ whole genome shotgun (WGS) entry which is preliminary data.</text>
</comment>
<evidence type="ECO:0000313" key="2">
    <source>
        <dbReference type="EMBL" id="OUM24644.1"/>
    </source>
</evidence>
<dbReference type="RefSeq" id="WP_086978488.1">
    <property type="nucleotide sequence ID" value="NZ_NFSB01000089.1"/>
</dbReference>
<evidence type="ECO:0000259" key="1">
    <source>
        <dbReference type="PROSITE" id="PS50943"/>
    </source>
</evidence>
<dbReference type="GO" id="GO:0003677">
    <property type="term" value="F:DNA binding"/>
    <property type="evidence" value="ECO:0007669"/>
    <property type="project" value="InterPro"/>
</dbReference>
<accession>A0A1Y3KHZ3</accession>
<gene>
    <name evidence="2" type="ORF">B8W72_26100</name>
</gene>
<dbReference type="Pfam" id="PF13560">
    <property type="entry name" value="HTH_31"/>
    <property type="match status" value="1"/>
</dbReference>
<feature type="domain" description="HTH cro/C1-type" evidence="1">
    <location>
        <begin position="20"/>
        <end position="71"/>
    </location>
</feature>
<reference evidence="2 3" key="1">
    <citation type="submission" date="2017-05" db="EMBL/GenBank/DDBJ databases">
        <title>Whole genome sequence of Pseudomonas putida isolate 1312 commercialized as a biostimulant.</title>
        <authorList>
            <person name="Crovadore J."/>
            <person name="Blanc P."/>
            <person name="Chablais R."/>
            <person name="Cochard B."/>
            <person name="Grizard D."/>
            <person name="Lefort F."/>
        </authorList>
    </citation>
    <scope>NUCLEOTIDE SEQUENCE [LARGE SCALE GENOMIC DNA]</scope>
    <source>
        <strain evidence="2 3">1312</strain>
    </source>
</reference>
<dbReference type="InterPro" id="IPR001387">
    <property type="entry name" value="Cro/C1-type_HTH"/>
</dbReference>
<dbReference type="AlphaFoldDB" id="A0A1Y3KHZ3"/>
<dbReference type="EMBL" id="NFSB01000089">
    <property type="protein sequence ID" value="OUM24644.1"/>
    <property type="molecule type" value="Genomic_DNA"/>
</dbReference>
<sequence length="113" mass="12576">MFFICQGLNVKHTPSFGTALRSLRRAKGISQEGFGINQTNISKLELGKKTPSWDRVGQIADHLGVHPLTIFTLSYLGESEELGVEELLRLVRSEIQELECSAHAEIRTKSNPV</sequence>
<dbReference type="PROSITE" id="PS50943">
    <property type="entry name" value="HTH_CROC1"/>
    <property type="match status" value="1"/>
</dbReference>
<organism evidence="2 3">
    <name type="scientific">Pseudomonas putida</name>
    <name type="common">Arthrobacter siderocapsulatus</name>
    <dbReference type="NCBI Taxonomy" id="303"/>
    <lineage>
        <taxon>Bacteria</taxon>
        <taxon>Pseudomonadati</taxon>
        <taxon>Pseudomonadota</taxon>
        <taxon>Gammaproteobacteria</taxon>
        <taxon>Pseudomonadales</taxon>
        <taxon>Pseudomonadaceae</taxon>
        <taxon>Pseudomonas</taxon>
    </lineage>
</organism>